<reference evidence="1 2" key="1">
    <citation type="journal article" date="2019" name="Int. J. Syst. Evol. Microbiol.">
        <title>The Global Catalogue of Microorganisms (GCM) 10K type strain sequencing project: providing services to taxonomists for standard genome sequencing and annotation.</title>
        <authorList>
            <consortium name="The Broad Institute Genomics Platform"/>
            <consortium name="The Broad Institute Genome Sequencing Center for Infectious Disease"/>
            <person name="Wu L."/>
            <person name="Ma J."/>
        </authorList>
    </citation>
    <scope>NUCLEOTIDE SEQUENCE [LARGE SCALE GENOMIC DNA]</scope>
    <source>
        <strain evidence="1 2">JCM 15134</strain>
    </source>
</reference>
<dbReference type="Proteomes" id="UP001499915">
    <property type="component" value="Unassembled WGS sequence"/>
</dbReference>
<gene>
    <name evidence="1" type="ORF">GCM10009104_02950</name>
</gene>
<proteinExistence type="predicted"/>
<evidence type="ECO:0000313" key="2">
    <source>
        <dbReference type="Proteomes" id="UP001499915"/>
    </source>
</evidence>
<name>A0ABN1I240_9GAMM</name>
<keyword evidence="2" id="KW-1185">Reference proteome</keyword>
<dbReference type="EMBL" id="BAAAET010000001">
    <property type="protein sequence ID" value="GAA0681657.1"/>
    <property type="molecule type" value="Genomic_DNA"/>
</dbReference>
<accession>A0ABN1I240</accession>
<protein>
    <submittedName>
        <fullName evidence="1">Uncharacterized protein</fullName>
    </submittedName>
</protein>
<organism evidence="1 2">
    <name type="scientific">Marinobacterium maritimum</name>
    <dbReference type="NCBI Taxonomy" id="500162"/>
    <lineage>
        <taxon>Bacteria</taxon>
        <taxon>Pseudomonadati</taxon>
        <taxon>Pseudomonadota</taxon>
        <taxon>Gammaproteobacteria</taxon>
        <taxon>Oceanospirillales</taxon>
        <taxon>Oceanospirillaceae</taxon>
        <taxon>Marinobacterium</taxon>
    </lineage>
</organism>
<evidence type="ECO:0000313" key="1">
    <source>
        <dbReference type="EMBL" id="GAA0681657.1"/>
    </source>
</evidence>
<comment type="caution">
    <text evidence="1">The sequence shown here is derived from an EMBL/GenBank/DDBJ whole genome shotgun (WGS) entry which is preliminary data.</text>
</comment>
<dbReference type="RefSeq" id="WP_343801182.1">
    <property type="nucleotide sequence ID" value="NZ_BAAAET010000001.1"/>
</dbReference>
<sequence length="152" mass="17070">MSLNWSLSEGENPFAPEEQCATNRFHFAESSATEDGALKDDMEEALEKAMALLNANVKNESRYFLVEWDRENAVLRLAVTNDRKEQDAADVVTCRFAALQQRLQTADEAAVEACSDKVNFCAKDYLSTCTGFMDYSLVAMYTDGPRSEVRML</sequence>